<dbReference type="STRING" id="29321.AAV33_06765"/>
<name>I7L812_9CORY</name>
<comment type="caution">
    <text evidence="3">The sequence shown here is derived from an EMBL/GenBank/DDBJ whole genome shotgun (WGS) entry which is preliminary data.</text>
</comment>
<keyword evidence="2" id="KW-0732">Signal</keyword>
<feature type="signal peptide" evidence="2">
    <location>
        <begin position="1"/>
        <end position="20"/>
    </location>
</feature>
<evidence type="ECO:0000313" key="5">
    <source>
        <dbReference type="Proteomes" id="UP000006078"/>
    </source>
</evidence>
<organism evidence="3 6">
    <name type="scientific">Corynebacterium otitidis ATCC 51513</name>
    <dbReference type="NCBI Taxonomy" id="883169"/>
    <lineage>
        <taxon>Bacteria</taxon>
        <taxon>Bacillati</taxon>
        <taxon>Actinomycetota</taxon>
        <taxon>Actinomycetes</taxon>
        <taxon>Mycobacteriales</taxon>
        <taxon>Corynebacteriaceae</taxon>
        <taxon>Corynebacterium</taxon>
    </lineage>
</organism>
<dbReference type="eggNOG" id="ENOG5032BKW">
    <property type="taxonomic scope" value="Bacteria"/>
</dbReference>
<evidence type="ECO:0000256" key="2">
    <source>
        <dbReference type="SAM" id="SignalP"/>
    </source>
</evidence>
<dbReference type="Proteomes" id="UP000011016">
    <property type="component" value="Unassembled WGS sequence"/>
</dbReference>
<dbReference type="Proteomes" id="UP000006078">
    <property type="component" value="Unassembled WGS sequence"/>
</dbReference>
<dbReference type="EMBL" id="AHAE01000021">
    <property type="protein sequence ID" value="EJZ82699.1"/>
    <property type="molecule type" value="Genomic_DNA"/>
</dbReference>
<accession>I7L812</accession>
<dbReference type="AlphaFoldDB" id="I7L812"/>
<dbReference type="RefSeq" id="WP_004600247.1">
    <property type="nucleotide sequence ID" value="NZ_HF541865.1"/>
</dbReference>
<feature type="region of interest" description="Disordered" evidence="1">
    <location>
        <begin position="23"/>
        <end position="58"/>
    </location>
</feature>
<protein>
    <submittedName>
        <fullName evidence="3">Putative secreted protein</fullName>
    </submittedName>
</protein>
<feature type="chain" id="PRO_5038286656" evidence="2">
    <location>
        <begin position="21"/>
        <end position="140"/>
    </location>
</feature>
<dbReference type="PATRIC" id="fig|883169.3.peg.334"/>
<dbReference type="PROSITE" id="PS51257">
    <property type="entry name" value="PROKAR_LIPOPROTEIN"/>
    <property type="match status" value="1"/>
</dbReference>
<dbReference type="HOGENOM" id="CLU_114866_0_0_11"/>
<evidence type="ECO:0000313" key="3">
    <source>
        <dbReference type="EMBL" id="CCI82937.1"/>
    </source>
</evidence>
<keyword evidence="5" id="KW-1185">Reference proteome</keyword>
<reference evidence="3 6" key="1">
    <citation type="journal article" date="2012" name="J. Bacteriol.">
        <title>Draft Genome Sequence of Turicella otitidis ATCC 51513, Isolated from Middle Ear Fluid from a Child with Otitis Media.</title>
        <authorList>
            <person name="Brinkrolf K."/>
            <person name="Schneider J."/>
            <person name="Knecht M."/>
            <person name="Ruckert C."/>
            <person name="Tauch A."/>
        </authorList>
    </citation>
    <scope>NUCLEOTIDE SEQUENCE [LARGE SCALE GENOMIC DNA]</scope>
    <source>
        <strain evidence="3 6">ATCC 51513</strain>
    </source>
</reference>
<dbReference type="EMBL" id="CAJZ01000024">
    <property type="protein sequence ID" value="CCI82937.1"/>
    <property type="molecule type" value="Genomic_DNA"/>
</dbReference>
<evidence type="ECO:0000313" key="6">
    <source>
        <dbReference type="Proteomes" id="UP000011016"/>
    </source>
</evidence>
<dbReference type="OrthoDB" id="4413502at2"/>
<gene>
    <name evidence="3" type="ORF">BN46_0188</name>
    <name evidence="4" type="ORF">HMPREF9719_00357</name>
</gene>
<sequence length="140" mass="14440">MHSRFLPATAALVTAAAALAACSPPHQQPSTEKVDTVTDAPAPAPSHAEGADAAIGDNASPRYASCLAEPEVRPSTIQADCTDSDAIVEDIEWAEWTNESATGTGTLDGEDVEVEVSQPVEVDDGVLFTVLEIDGEPVAP</sequence>
<proteinExistence type="predicted"/>
<evidence type="ECO:0000313" key="4">
    <source>
        <dbReference type="EMBL" id="EJZ82699.1"/>
    </source>
</evidence>
<evidence type="ECO:0000256" key="1">
    <source>
        <dbReference type="SAM" id="MobiDB-lite"/>
    </source>
</evidence>
<reference evidence="4 5" key="2">
    <citation type="submission" date="2012-08" db="EMBL/GenBank/DDBJ databases">
        <title>The Genome Sequence of Turicella otitidis ATCC 51513.</title>
        <authorList>
            <consortium name="The Broad Institute Genome Sequencing Platform"/>
            <person name="Earl A."/>
            <person name="Ward D."/>
            <person name="Feldgarden M."/>
            <person name="Gevers D."/>
            <person name="Huys G."/>
            <person name="Walker B."/>
            <person name="Young S.K."/>
            <person name="Zeng Q."/>
            <person name="Gargeya S."/>
            <person name="Fitzgerald M."/>
            <person name="Haas B."/>
            <person name="Abouelleil A."/>
            <person name="Alvarado L."/>
            <person name="Arachchi H.M."/>
            <person name="Berlin A.M."/>
            <person name="Chapman S.B."/>
            <person name="Goldberg J."/>
            <person name="Griggs A."/>
            <person name="Gujja S."/>
            <person name="Hansen M."/>
            <person name="Howarth C."/>
            <person name="Imamovic A."/>
            <person name="Larimer J."/>
            <person name="McCowen C."/>
            <person name="Montmayeur A."/>
            <person name="Murphy C."/>
            <person name="Neiman D."/>
            <person name="Pearson M."/>
            <person name="Priest M."/>
            <person name="Roberts A."/>
            <person name="Saif S."/>
            <person name="Shea T."/>
            <person name="Sisk P."/>
            <person name="Sykes S."/>
            <person name="Wortman J."/>
            <person name="Nusbaum C."/>
            <person name="Birren B."/>
        </authorList>
    </citation>
    <scope>NUCLEOTIDE SEQUENCE [LARGE SCALE GENOMIC DNA]</scope>
    <source>
        <strain evidence="4 5">ATCC 51513</strain>
    </source>
</reference>